<dbReference type="Pfam" id="PF13620">
    <property type="entry name" value="CarboxypepD_reg"/>
    <property type="match status" value="1"/>
</dbReference>
<accession>A0A0B2VQB0</accession>
<keyword evidence="3 12" id="KW-0121">Carboxypeptidase</keyword>
<dbReference type="EMBL" id="JPKZ01000742">
    <property type="protein sequence ID" value="KHN85711.1"/>
    <property type="molecule type" value="Genomic_DNA"/>
</dbReference>
<dbReference type="CDD" id="cd03858">
    <property type="entry name" value="M14_CP_N-E_like"/>
    <property type="match status" value="1"/>
</dbReference>
<keyword evidence="7" id="KW-0862">Zinc</keyword>
<reference evidence="12 13" key="1">
    <citation type="submission" date="2014-11" db="EMBL/GenBank/DDBJ databases">
        <title>Genetic blueprint of the zoonotic pathogen Toxocara canis.</title>
        <authorList>
            <person name="Zhu X.-Q."/>
            <person name="Korhonen P.K."/>
            <person name="Cai H."/>
            <person name="Young N.D."/>
            <person name="Nejsum P."/>
            <person name="von Samson-Himmelstjerna G."/>
            <person name="Boag P.R."/>
            <person name="Tan P."/>
            <person name="Li Q."/>
            <person name="Min J."/>
            <person name="Yang Y."/>
            <person name="Wang X."/>
            <person name="Fang X."/>
            <person name="Hall R.S."/>
            <person name="Hofmann A."/>
            <person name="Sternberg P.W."/>
            <person name="Jex A.R."/>
            <person name="Gasser R.B."/>
        </authorList>
    </citation>
    <scope>NUCLEOTIDE SEQUENCE [LARGE SCALE GENOMIC DNA]</scope>
    <source>
        <strain evidence="12">PN_DK_2014</strain>
    </source>
</reference>
<evidence type="ECO:0000313" key="12">
    <source>
        <dbReference type="EMBL" id="KHN85711.1"/>
    </source>
</evidence>
<keyword evidence="10" id="KW-0472">Membrane</keyword>
<dbReference type="PANTHER" id="PTHR11532">
    <property type="entry name" value="PROTEASE M14 CARBOXYPEPTIDASE"/>
    <property type="match status" value="1"/>
</dbReference>
<dbReference type="SUPFAM" id="SSF49464">
    <property type="entry name" value="Carboxypeptidase regulatory domain-like"/>
    <property type="match status" value="2"/>
</dbReference>
<dbReference type="GO" id="GO:0008270">
    <property type="term" value="F:zinc ion binding"/>
    <property type="evidence" value="ECO:0007669"/>
    <property type="project" value="InterPro"/>
</dbReference>
<sequence>METDTSSDAEKQQRRRSVVFIGVAESCDLPHPRRERDVESVAEILNELNVDGVPVEVYRMGVFSPAKRRPIKGAMRAVMWIGSLLLATLCRIGTSLDWNSDIVATDAELELAHHDALSKYFGDLINNDSIFYSRERMQQLVGAFIDVDHSRMVNHNYANMSAWLKEYSLKYPNITWLYSAGKSVEGRDLWVLVISKKPRVHELGMPEFKYVGNMHGNEVVGREALLYLIAIFCENYGKNKYLTDFVDTVRVHIMPSMNPDGYERGFPGDRVGYSGRGNAHDVDLNRNFPPRFPSHRENTGGFWLEKETTEIMRWLKEYPFVLSANLHGGSLVANYPYDDSPSGQDGIYTASPDDRLFVALAYSYARAHTNMWKTGRRCGLSANGDSFSNGITNGAGWYHLAGGMQDWQYVHTNCMEITIEMGCFKFPFNDMLPKLWDEHKYSLLAFMQFVRRGVKGFVFNSKGGPVKGAIFSVSMGKNITTTADGEFWRILLPGKYKVTVSHADYETKAFDLEVENGPAKQINVTLSDKTCDSVDGGVLVRGSGSIRLGLIGVDPRSQQLISWMLNATCRRNQLFDSIFNNATVNIVPLFSSAKHNDYFKNHSLEALIVLGEGTPKSTLFSAGEDTPIAFDQAKFDDSLQKVFADTSMDCENHLLDSSISSMVDMMGMKSTFQIGISLGCSQLDESMSIAALSAILQAVVNVYANRRDRVNEYSVVPSANPSDHFLPSEVLMVTSAGMERIEQLHCATSISLGPLKALVFGPTHSPHTLIMAVEQKTETLVYELASHLCVDAQGDAALSSVLNSSTLVLVPEIPHTQLNCHDYSSVVPFEPLLSELIQHFPLIDYVILVATGGIKVRYVDANGGRRAKQLANEYALAHQLMNPSKPEMCSNVESSRATVAPLQWSGRVWRAPDALLVQTACCYEERGSGHLYQENKDALLAVLKRRMQGVAGRVLTSRGGSLRASVLISVNRTALSNSTLHDGYYFIWLPPGTHRITLSVLGYSPSSFTVKVNPLSQTVHNVRLSAPFTFSSLFTSANLVVSVIAFVIMAAVFVCAYELCCNRGVDGGRPWEDGFERLPLNEVDTDSSEEDALEVGSTHKRVMMPL</sequence>
<name>A0A0B2VQB0_TOXCA</name>
<dbReference type="PANTHER" id="PTHR11532:SF62">
    <property type="entry name" value="CARBOXYPEPTIDASE D"/>
    <property type="match status" value="1"/>
</dbReference>
<keyword evidence="6" id="KW-0378">Hydrolase</keyword>
<evidence type="ECO:0000256" key="5">
    <source>
        <dbReference type="ARBA" id="ARBA00022723"/>
    </source>
</evidence>
<dbReference type="PROSITE" id="PS52035">
    <property type="entry name" value="PEPTIDASE_M14"/>
    <property type="match status" value="1"/>
</dbReference>
<dbReference type="FunFam" id="3.40.630.10:FF:000020">
    <property type="entry name" value="Carboxypeptidase D"/>
    <property type="match status" value="1"/>
</dbReference>
<comment type="similarity">
    <text evidence="2 9">Belongs to the peptidase M14 family.</text>
</comment>
<gene>
    <name evidence="12" type="primary">Cpd</name>
    <name evidence="12" type="ORF">Tcan_03680</name>
</gene>
<dbReference type="SMART" id="SM00631">
    <property type="entry name" value="Zn_pept"/>
    <property type="match status" value="1"/>
</dbReference>
<dbReference type="Proteomes" id="UP000031036">
    <property type="component" value="Unassembled WGS sequence"/>
</dbReference>
<dbReference type="STRING" id="6265.A0A0B2VQB0"/>
<dbReference type="PROSITE" id="PS00133">
    <property type="entry name" value="CARBOXYPEPT_ZN_2"/>
    <property type="match status" value="1"/>
</dbReference>
<feature type="domain" description="Peptidase M14" evidence="11">
    <location>
        <begin position="153"/>
        <end position="450"/>
    </location>
</feature>
<keyword evidence="13" id="KW-1185">Reference proteome</keyword>
<evidence type="ECO:0000313" key="13">
    <source>
        <dbReference type="Proteomes" id="UP000031036"/>
    </source>
</evidence>
<protein>
    <submittedName>
        <fullName evidence="12">Carboxypeptidase D</fullName>
    </submittedName>
</protein>
<dbReference type="GO" id="GO:0005615">
    <property type="term" value="C:extracellular space"/>
    <property type="evidence" value="ECO:0007669"/>
    <property type="project" value="TreeGrafter"/>
</dbReference>
<dbReference type="InterPro" id="IPR000834">
    <property type="entry name" value="Peptidase_M14"/>
</dbReference>
<dbReference type="InterPro" id="IPR050753">
    <property type="entry name" value="Peptidase_M14_domain"/>
</dbReference>
<evidence type="ECO:0000256" key="10">
    <source>
        <dbReference type="SAM" id="Phobius"/>
    </source>
</evidence>
<keyword evidence="8" id="KW-0325">Glycoprotein</keyword>
<dbReference type="PROSITE" id="PS00132">
    <property type="entry name" value="CARBOXYPEPT_ZN_1"/>
    <property type="match status" value="1"/>
</dbReference>
<evidence type="ECO:0000256" key="9">
    <source>
        <dbReference type="PROSITE-ProRule" id="PRU01379"/>
    </source>
</evidence>
<organism evidence="12 13">
    <name type="scientific">Toxocara canis</name>
    <name type="common">Canine roundworm</name>
    <dbReference type="NCBI Taxonomy" id="6265"/>
    <lineage>
        <taxon>Eukaryota</taxon>
        <taxon>Metazoa</taxon>
        <taxon>Ecdysozoa</taxon>
        <taxon>Nematoda</taxon>
        <taxon>Chromadorea</taxon>
        <taxon>Rhabditida</taxon>
        <taxon>Spirurina</taxon>
        <taxon>Ascaridomorpha</taxon>
        <taxon>Ascaridoidea</taxon>
        <taxon>Toxocaridae</taxon>
        <taxon>Toxocara</taxon>
    </lineage>
</organism>
<comment type="cofactor">
    <cofactor evidence="1">
        <name>Zn(2+)</name>
        <dbReference type="ChEBI" id="CHEBI:29105"/>
    </cofactor>
</comment>
<keyword evidence="10" id="KW-0812">Transmembrane</keyword>
<dbReference type="GO" id="GO:0006518">
    <property type="term" value="P:peptide metabolic process"/>
    <property type="evidence" value="ECO:0007669"/>
    <property type="project" value="TreeGrafter"/>
</dbReference>
<evidence type="ECO:0000256" key="8">
    <source>
        <dbReference type="ARBA" id="ARBA00023180"/>
    </source>
</evidence>
<dbReference type="OrthoDB" id="10249045at2759"/>
<dbReference type="AlphaFoldDB" id="A0A0B2VQB0"/>
<keyword evidence="5" id="KW-0479">Metal-binding</keyword>
<dbReference type="PRINTS" id="PR00765">
    <property type="entry name" value="CRBOXYPTASEA"/>
</dbReference>
<keyword evidence="4" id="KW-0645">Protease</keyword>
<evidence type="ECO:0000256" key="7">
    <source>
        <dbReference type="ARBA" id="ARBA00022833"/>
    </source>
</evidence>
<dbReference type="InterPro" id="IPR057246">
    <property type="entry name" value="CARBOXYPEPT_ZN_1"/>
</dbReference>
<feature type="active site" description="Proton donor/acceptor" evidence="9">
    <location>
        <position position="420"/>
    </location>
</feature>
<dbReference type="GO" id="GO:0004181">
    <property type="term" value="F:metallocarboxypeptidase activity"/>
    <property type="evidence" value="ECO:0007669"/>
    <property type="project" value="InterPro"/>
</dbReference>
<dbReference type="SUPFAM" id="SSF53187">
    <property type="entry name" value="Zn-dependent exopeptidases"/>
    <property type="match status" value="1"/>
</dbReference>
<dbReference type="Pfam" id="PF00246">
    <property type="entry name" value="Peptidase_M14"/>
    <property type="match status" value="1"/>
</dbReference>
<feature type="transmembrane region" description="Helical" evidence="10">
    <location>
        <begin position="1039"/>
        <end position="1060"/>
    </location>
</feature>
<proteinExistence type="inferred from homology"/>
<evidence type="ECO:0000256" key="2">
    <source>
        <dbReference type="ARBA" id="ARBA00005988"/>
    </source>
</evidence>
<keyword evidence="10" id="KW-1133">Transmembrane helix</keyword>
<dbReference type="GO" id="GO:0016485">
    <property type="term" value="P:protein processing"/>
    <property type="evidence" value="ECO:0007669"/>
    <property type="project" value="TreeGrafter"/>
</dbReference>
<dbReference type="Gene3D" id="2.60.40.1120">
    <property type="entry name" value="Carboxypeptidase-like, regulatory domain"/>
    <property type="match status" value="2"/>
</dbReference>
<comment type="caution">
    <text evidence="12">The sequence shown here is derived from an EMBL/GenBank/DDBJ whole genome shotgun (WGS) entry which is preliminary data.</text>
</comment>
<evidence type="ECO:0000256" key="6">
    <source>
        <dbReference type="ARBA" id="ARBA00022801"/>
    </source>
</evidence>
<dbReference type="InterPro" id="IPR057247">
    <property type="entry name" value="CARBOXYPEPT_ZN_2"/>
</dbReference>
<dbReference type="OMA" id="QLNCHDY"/>
<dbReference type="MEROPS" id="M14.A29"/>
<evidence type="ECO:0000256" key="4">
    <source>
        <dbReference type="ARBA" id="ARBA00022670"/>
    </source>
</evidence>
<dbReference type="InterPro" id="IPR008969">
    <property type="entry name" value="CarboxyPept-like_regulatory"/>
</dbReference>
<evidence type="ECO:0000256" key="1">
    <source>
        <dbReference type="ARBA" id="ARBA00001947"/>
    </source>
</evidence>
<evidence type="ECO:0000256" key="3">
    <source>
        <dbReference type="ARBA" id="ARBA00022645"/>
    </source>
</evidence>
<evidence type="ECO:0000259" key="11">
    <source>
        <dbReference type="PROSITE" id="PS52035"/>
    </source>
</evidence>
<dbReference type="CDD" id="cd11308">
    <property type="entry name" value="Peptidase_M14NE-CP-C_like"/>
    <property type="match status" value="1"/>
</dbReference>
<dbReference type="Gene3D" id="3.40.630.10">
    <property type="entry name" value="Zn peptidases"/>
    <property type="match status" value="1"/>
</dbReference>